<dbReference type="Pfam" id="PF11967">
    <property type="entry name" value="RecO_N"/>
    <property type="match status" value="1"/>
</dbReference>
<dbReference type="InterPro" id="IPR042242">
    <property type="entry name" value="RecO_C"/>
</dbReference>
<dbReference type="PANTHER" id="PTHR33991:SF1">
    <property type="entry name" value="DNA REPAIR PROTEIN RECO"/>
    <property type="match status" value="1"/>
</dbReference>
<dbReference type="InterPro" id="IPR037278">
    <property type="entry name" value="ARFGAP/RecO"/>
</dbReference>
<dbReference type="HAMAP" id="MF_00201">
    <property type="entry name" value="RecO"/>
    <property type="match status" value="1"/>
</dbReference>
<evidence type="ECO:0000256" key="4">
    <source>
        <dbReference type="ARBA" id="ARBA00023172"/>
    </source>
</evidence>
<dbReference type="EMBL" id="DF238840">
    <property type="protein sequence ID" value="GAF26331.1"/>
    <property type="molecule type" value="Genomic_DNA"/>
</dbReference>
<accession>A0A0S6UH52</accession>
<dbReference type="GO" id="GO:0006302">
    <property type="term" value="P:double-strand break repair"/>
    <property type="evidence" value="ECO:0007669"/>
    <property type="project" value="TreeGrafter"/>
</dbReference>
<feature type="domain" description="DNA replication/recombination mediator RecO N-terminal" evidence="8">
    <location>
        <begin position="8"/>
        <end position="83"/>
    </location>
</feature>
<keyword evidence="5 7" id="KW-0234">DNA repair</keyword>
<dbReference type="InterPro" id="IPR003717">
    <property type="entry name" value="RecO"/>
</dbReference>
<keyword evidence="3 7" id="KW-0227">DNA damage</keyword>
<dbReference type="SUPFAM" id="SSF50249">
    <property type="entry name" value="Nucleic acid-binding proteins"/>
    <property type="match status" value="1"/>
</dbReference>
<evidence type="ECO:0000256" key="7">
    <source>
        <dbReference type="HAMAP-Rule" id="MF_00201"/>
    </source>
</evidence>
<evidence type="ECO:0000256" key="5">
    <source>
        <dbReference type="ARBA" id="ARBA00023204"/>
    </source>
</evidence>
<organism evidence="9">
    <name type="scientific">Moorella thermoacetica Y72</name>
    <dbReference type="NCBI Taxonomy" id="1325331"/>
    <lineage>
        <taxon>Bacteria</taxon>
        <taxon>Bacillati</taxon>
        <taxon>Bacillota</taxon>
        <taxon>Clostridia</taxon>
        <taxon>Neomoorellales</taxon>
        <taxon>Neomoorellaceae</taxon>
        <taxon>Neomoorella</taxon>
    </lineage>
</organism>
<evidence type="ECO:0000256" key="6">
    <source>
        <dbReference type="ARBA" id="ARBA00033409"/>
    </source>
</evidence>
<evidence type="ECO:0000313" key="9">
    <source>
        <dbReference type="EMBL" id="GAF26331.1"/>
    </source>
</evidence>
<dbReference type="Pfam" id="PF02565">
    <property type="entry name" value="RecO_C"/>
    <property type="match status" value="1"/>
</dbReference>
<dbReference type="Gene3D" id="2.40.50.140">
    <property type="entry name" value="Nucleic acid-binding proteins"/>
    <property type="match status" value="1"/>
</dbReference>
<name>A0A0S6UH52_NEOTH</name>
<dbReference type="NCBIfam" id="TIGR00613">
    <property type="entry name" value="reco"/>
    <property type="match status" value="1"/>
</dbReference>
<gene>
    <name evidence="7" type="primary">recO</name>
    <name evidence="9" type="ORF">MTY_1670</name>
</gene>
<dbReference type="InterPro" id="IPR012340">
    <property type="entry name" value="NA-bd_OB-fold"/>
</dbReference>
<evidence type="ECO:0000256" key="2">
    <source>
        <dbReference type="ARBA" id="ARBA00021310"/>
    </source>
</evidence>
<comment type="similarity">
    <text evidence="1 7">Belongs to the RecO family.</text>
</comment>
<dbReference type="InterPro" id="IPR022572">
    <property type="entry name" value="DNA_rep/recomb_RecO_N"/>
</dbReference>
<dbReference type="PANTHER" id="PTHR33991">
    <property type="entry name" value="DNA REPAIR PROTEIN RECO"/>
    <property type="match status" value="1"/>
</dbReference>
<sequence length="271" mass="30105">MEIPMPGLFQAEGIVLKSRDYQETDQLLTILTRTHGKLEAIVKGVRKPRSSLRSGTQQLCRSRFLFYAGKSLATVTQCEVQEIYGPLRQDLKRLAYAYYLVEIADGVVMPGQVNQAMYLLLQQGLEALGELEPALVARAFEARTLKLLGLAPRLEACALCQRELKGNGRVAIAPAAGGALCPECRGHQGREYLVSRGGVKTWQQLNRLNWSYLKRLQINPMLMGELGEVMPAFLEYYLDRKLRSRAFINEIGGDNIDGPGKNRPVAQAPGT</sequence>
<dbReference type="SUPFAM" id="SSF57863">
    <property type="entry name" value="ArfGap/RecO-like zinc finger"/>
    <property type="match status" value="1"/>
</dbReference>
<keyword evidence="4 7" id="KW-0233">DNA recombination</keyword>
<dbReference type="Gene3D" id="1.20.1440.120">
    <property type="entry name" value="Recombination protein O, C-terminal domain"/>
    <property type="match status" value="1"/>
</dbReference>
<dbReference type="AlphaFoldDB" id="A0A0S6UH52"/>
<dbReference type="GO" id="GO:0043590">
    <property type="term" value="C:bacterial nucleoid"/>
    <property type="evidence" value="ECO:0007669"/>
    <property type="project" value="TreeGrafter"/>
</dbReference>
<evidence type="ECO:0000256" key="1">
    <source>
        <dbReference type="ARBA" id="ARBA00007452"/>
    </source>
</evidence>
<comment type="function">
    <text evidence="7">Involved in DNA repair and RecF pathway recombination.</text>
</comment>
<proteinExistence type="inferred from homology"/>
<evidence type="ECO:0000256" key="3">
    <source>
        <dbReference type="ARBA" id="ARBA00022763"/>
    </source>
</evidence>
<dbReference type="GO" id="GO:0006310">
    <property type="term" value="P:DNA recombination"/>
    <property type="evidence" value="ECO:0007669"/>
    <property type="project" value="UniProtKB-UniRule"/>
</dbReference>
<protein>
    <recommendedName>
        <fullName evidence="2 7">DNA repair protein RecO</fullName>
    </recommendedName>
    <alternativeName>
        <fullName evidence="6 7">Recombination protein O</fullName>
    </alternativeName>
</protein>
<reference evidence="9" key="1">
    <citation type="journal article" date="2014" name="Gene">
        <title>Genome-guided analysis of transformation efficiency and carbon dioxide assimilation by Moorella thermoacetica Y72.</title>
        <authorList>
            <person name="Tsukahara K."/>
            <person name="Kita A."/>
            <person name="Nakashimada Y."/>
            <person name="Hoshino T."/>
            <person name="Murakami K."/>
        </authorList>
    </citation>
    <scope>NUCLEOTIDE SEQUENCE [LARGE SCALE GENOMIC DNA]</scope>
    <source>
        <strain evidence="9">Y72</strain>
    </source>
</reference>
<evidence type="ECO:0000259" key="8">
    <source>
        <dbReference type="Pfam" id="PF11967"/>
    </source>
</evidence>
<dbReference type="Proteomes" id="UP000063718">
    <property type="component" value="Unassembled WGS sequence"/>
</dbReference>